<organism evidence="2 3">
    <name type="scientific">Candidatus Competibacter denitrificans Run_A_D11</name>
    <dbReference type="NCBI Taxonomy" id="1400863"/>
    <lineage>
        <taxon>Bacteria</taxon>
        <taxon>Pseudomonadati</taxon>
        <taxon>Pseudomonadota</taxon>
        <taxon>Gammaproteobacteria</taxon>
        <taxon>Candidatus Competibacteraceae</taxon>
        <taxon>Candidatus Competibacter</taxon>
    </lineage>
</organism>
<keyword evidence="1" id="KW-1133">Transmembrane helix</keyword>
<name>W6M3D5_9GAMM</name>
<feature type="transmembrane region" description="Helical" evidence="1">
    <location>
        <begin position="215"/>
        <end position="236"/>
    </location>
</feature>
<sequence length="403" mass="44341">MSWIMQSSWMADRLRPVGRVIAATVCGFLATALVLVLFYRAGGLEEVMPPVVLAGEALQLARGEGGQTPAGLEIRKSGAQGLSSVQGSARMVRASIYHRVSWQVDGLESGHKLRLIWSTLAEPDTVREVLLPVVGAASGTFDLATQPSWRGRIAVIGLVIQGSLARPLVVRRLELVPKMLGVAELARMALTEWTAFEDWSQRSINFTAGAPLDALFPPVLIVALWVGFSMVFLALFGQTPRALGAWKSYAALFLLGWLVLDVRWQWDLSQRLVKTETLFAGKTGDERTLAGAEGEFYQFLLEVRRRLPREPVRRLFIVSTTPGGYWAGRARYHLLPHNGYMGFLQPPAVGTARPGDYVLILSPLPGVRYDRERRLLMWAGGGQLPAERLYAAELGAVLRVLGE</sequence>
<keyword evidence="1" id="KW-0472">Membrane</keyword>
<evidence type="ECO:0000256" key="1">
    <source>
        <dbReference type="SAM" id="Phobius"/>
    </source>
</evidence>
<reference evidence="2" key="1">
    <citation type="submission" date="2013-07" db="EMBL/GenBank/DDBJ databases">
        <authorList>
            <person name="McIlroy S."/>
        </authorList>
    </citation>
    <scope>NUCLEOTIDE SEQUENCE [LARGE SCALE GENOMIC DNA]</scope>
    <source>
        <strain evidence="2">Run_A_D11</strain>
    </source>
</reference>
<evidence type="ECO:0000313" key="3">
    <source>
        <dbReference type="Proteomes" id="UP000035760"/>
    </source>
</evidence>
<reference evidence="2" key="2">
    <citation type="submission" date="2014-03" db="EMBL/GenBank/DDBJ databases">
        <title>Candidatus Competibacter-lineage genomes retrieved from metagenomes reveal functional metabolic diversity.</title>
        <authorList>
            <person name="McIlroy S.J."/>
            <person name="Albertsen M."/>
            <person name="Andresen E.K."/>
            <person name="Saunders A.M."/>
            <person name="Kristiansen R."/>
            <person name="Stokholm-Bjerregaard M."/>
            <person name="Nielsen K.L."/>
            <person name="Nielsen P.H."/>
        </authorList>
    </citation>
    <scope>NUCLEOTIDE SEQUENCE</scope>
    <source>
        <strain evidence="2">Run_A_D11</strain>
    </source>
</reference>
<protein>
    <submittedName>
        <fullName evidence="2">Uncharacterized protein</fullName>
    </submittedName>
</protein>
<gene>
    <name evidence="2" type="ORF">BN873_260017</name>
</gene>
<feature type="transmembrane region" description="Helical" evidence="1">
    <location>
        <begin position="20"/>
        <end position="39"/>
    </location>
</feature>
<keyword evidence="3" id="KW-1185">Reference proteome</keyword>
<accession>W6M3D5</accession>
<feature type="transmembrane region" description="Helical" evidence="1">
    <location>
        <begin position="248"/>
        <end position="266"/>
    </location>
</feature>
<comment type="caution">
    <text evidence="2">The sequence shown here is derived from an EMBL/GenBank/DDBJ whole genome shotgun (WGS) entry which is preliminary data.</text>
</comment>
<dbReference type="AlphaFoldDB" id="W6M3D5"/>
<dbReference type="STRING" id="1400863.BN873_260017"/>
<keyword evidence="1" id="KW-0812">Transmembrane</keyword>
<dbReference type="Proteomes" id="UP000035760">
    <property type="component" value="Unassembled WGS sequence"/>
</dbReference>
<proteinExistence type="predicted"/>
<evidence type="ECO:0000313" key="2">
    <source>
        <dbReference type="EMBL" id="CDI02161.1"/>
    </source>
</evidence>
<dbReference type="EMBL" id="CBTJ020000032">
    <property type="protein sequence ID" value="CDI02161.1"/>
    <property type="molecule type" value="Genomic_DNA"/>
</dbReference>